<evidence type="ECO:0000313" key="2">
    <source>
        <dbReference type="EMBL" id="CUG49636.1"/>
    </source>
</evidence>
<feature type="non-terminal residue" evidence="2">
    <location>
        <position position="1"/>
    </location>
</feature>
<name>A0A0S4IYC9_BODSA</name>
<keyword evidence="1" id="KW-1133">Transmembrane helix</keyword>
<evidence type="ECO:0000313" key="3">
    <source>
        <dbReference type="Proteomes" id="UP000051952"/>
    </source>
</evidence>
<sequence length="370" mass="40011">SGSSRFFSRLLSYLPSSSLPGSVTATFGKLAQPAVGACVALLVSSQRTANAITCGAVMLLVWAAYPVYSVVAVVVLGRRGSTFVLRSNPVRTHVHVSKQKKHHHRRLLTIQSAIDYLTNPSHEWEPHPGASHRGTPQRVYAEFLLDHMTPLFEGYVQHREWYFAVEWLLTIASGAVLGAAQSLITTNASTLTSSECADIANWGIGCAIGLNALELLLCVGLRPYSVRLEFGMALVLGSLELVSNIFSLTNNSTASNAIVSASSYLELIIGILMPLIAAIVTRLLRPFMPAAAANSNDEVVLSMNSRSDSGAPLQSSTRATTRRKMDQLIERGFFDATTTASSPRDLKADAQLSGLIEIICEESNHSRREL</sequence>
<dbReference type="VEuPathDB" id="TriTrypDB:BSAL_80200"/>
<gene>
    <name evidence="2" type="ORF">BSAL_80200</name>
</gene>
<protein>
    <submittedName>
        <fullName evidence="2">Membrane-associated protein, putative</fullName>
    </submittedName>
</protein>
<feature type="transmembrane region" description="Helical" evidence="1">
    <location>
        <begin position="49"/>
        <end position="76"/>
    </location>
</feature>
<feature type="transmembrane region" description="Helical" evidence="1">
    <location>
        <begin position="199"/>
        <end position="221"/>
    </location>
</feature>
<keyword evidence="3" id="KW-1185">Reference proteome</keyword>
<organism evidence="2 3">
    <name type="scientific">Bodo saltans</name>
    <name type="common">Flagellated protozoan</name>
    <dbReference type="NCBI Taxonomy" id="75058"/>
    <lineage>
        <taxon>Eukaryota</taxon>
        <taxon>Discoba</taxon>
        <taxon>Euglenozoa</taxon>
        <taxon>Kinetoplastea</taxon>
        <taxon>Metakinetoplastina</taxon>
        <taxon>Eubodonida</taxon>
        <taxon>Bodonidae</taxon>
        <taxon>Bodo</taxon>
    </lineage>
</organism>
<accession>A0A0S4IYC9</accession>
<dbReference type="AlphaFoldDB" id="A0A0S4IYC9"/>
<keyword evidence="1" id="KW-0472">Membrane</keyword>
<feature type="transmembrane region" description="Helical" evidence="1">
    <location>
        <begin position="258"/>
        <end position="280"/>
    </location>
</feature>
<proteinExistence type="predicted"/>
<evidence type="ECO:0000256" key="1">
    <source>
        <dbReference type="SAM" id="Phobius"/>
    </source>
</evidence>
<feature type="transmembrane region" description="Helical" evidence="1">
    <location>
        <begin position="228"/>
        <end position="246"/>
    </location>
</feature>
<dbReference type="EMBL" id="CYKH01000842">
    <property type="protein sequence ID" value="CUG49636.1"/>
    <property type="molecule type" value="Genomic_DNA"/>
</dbReference>
<reference evidence="3" key="1">
    <citation type="submission" date="2015-09" db="EMBL/GenBank/DDBJ databases">
        <authorList>
            <consortium name="Pathogen Informatics"/>
        </authorList>
    </citation>
    <scope>NUCLEOTIDE SEQUENCE [LARGE SCALE GENOMIC DNA]</scope>
    <source>
        <strain evidence="3">Lake Konstanz</strain>
    </source>
</reference>
<feature type="transmembrane region" description="Helical" evidence="1">
    <location>
        <begin position="161"/>
        <end position="179"/>
    </location>
</feature>
<dbReference type="Proteomes" id="UP000051952">
    <property type="component" value="Unassembled WGS sequence"/>
</dbReference>
<keyword evidence="1" id="KW-0812">Transmembrane</keyword>